<protein>
    <submittedName>
        <fullName evidence="1">Uncharacterized protein</fullName>
    </submittedName>
</protein>
<proteinExistence type="predicted"/>
<evidence type="ECO:0000313" key="1">
    <source>
        <dbReference type="EMBL" id="UOG74195.1"/>
    </source>
</evidence>
<sequence>MITKFKVSKDHQTVSWQAAGQPVELHFQYPVEANYVKHLNQVIVQSDIRESGQQNLALYVEDGSVKVRPPMPKLEHEVTGVYAVWFVPGEDNVTTILLTDEYKPYDTACTFDLRTGTLSDLHATK</sequence>
<keyword evidence="2" id="KW-1185">Reference proteome</keyword>
<dbReference type="RefSeq" id="WP_243797460.1">
    <property type="nucleotide sequence ID" value="NZ_CP094669.1"/>
</dbReference>
<evidence type="ECO:0000313" key="2">
    <source>
        <dbReference type="Proteomes" id="UP000831113"/>
    </source>
</evidence>
<accession>A0ABY4CV95</accession>
<reference evidence="1 2" key="1">
    <citation type="submission" date="2022-03" db="EMBL/GenBank/DDBJ databases">
        <title>Hymenobactersp. isolated from the air.</title>
        <authorList>
            <person name="Won M."/>
            <person name="Kwon S.-W."/>
        </authorList>
    </citation>
    <scope>NUCLEOTIDE SEQUENCE [LARGE SCALE GENOMIC DNA]</scope>
    <source>
        <strain evidence="1 2">KACC 21982</strain>
    </source>
</reference>
<dbReference type="EMBL" id="CP094669">
    <property type="protein sequence ID" value="UOG74195.1"/>
    <property type="molecule type" value="Genomic_DNA"/>
</dbReference>
<name>A0ABY4CV95_9BACT</name>
<gene>
    <name evidence="1" type="ORF">MTX78_18990</name>
</gene>
<organism evidence="1 2">
    <name type="scientific">Hymenobacter tibetensis</name>
    <dbReference type="NCBI Taxonomy" id="497967"/>
    <lineage>
        <taxon>Bacteria</taxon>
        <taxon>Pseudomonadati</taxon>
        <taxon>Bacteroidota</taxon>
        <taxon>Cytophagia</taxon>
        <taxon>Cytophagales</taxon>
        <taxon>Hymenobacteraceae</taxon>
        <taxon>Hymenobacter</taxon>
    </lineage>
</organism>
<dbReference type="Proteomes" id="UP000831113">
    <property type="component" value="Chromosome"/>
</dbReference>